<reference evidence="2" key="1">
    <citation type="submission" date="2022-11" db="EMBL/GenBank/DDBJ databases">
        <authorList>
            <person name="Hyden B.L."/>
            <person name="Feng K."/>
            <person name="Yates T."/>
            <person name="Jawdy S."/>
            <person name="Smart L.B."/>
            <person name="Muchero W."/>
        </authorList>
    </citation>
    <scope>NUCLEOTIDE SEQUENCE</scope>
    <source>
        <tissue evidence="2">Shoot tip</tissue>
    </source>
</reference>
<feature type="region of interest" description="Disordered" evidence="1">
    <location>
        <begin position="1"/>
        <end position="20"/>
    </location>
</feature>
<proteinExistence type="predicted"/>
<protein>
    <submittedName>
        <fullName evidence="2">Uncharacterized protein</fullName>
    </submittedName>
</protein>
<reference evidence="2" key="2">
    <citation type="journal article" date="2023" name="Int. J. Mol. Sci.">
        <title>De Novo Assembly and Annotation of 11 Diverse Shrub Willow (Salix) Genomes Reveals Novel Gene Organization in Sex-Linked Regions.</title>
        <authorList>
            <person name="Hyden B."/>
            <person name="Feng K."/>
            <person name="Yates T.B."/>
            <person name="Jawdy S."/>
            <person name="Cereghino C."/>
            <person name="Smart L.B."/>
            <person name="Muchero W."/>
        </authorList>
    </citation>
    <scope>NUCLEOTIDE SEQUENCE</scope>
    <source>
        <tissue evidence="2">Shoot tip</tissue>
    </source>
</reference>
<evidence type="ECO:0000256" key="1">
    <source>
        <dbReference type="SAM" id="MobiDB-lite"/>
    </source>
</evidence>
<sequence length="110" mass="12434">MKPHNLSGDGSLPRESKRTIGGRLKQAVAAASASMNMAKNGAGKGKQLSFVFKRNEKTKLELSGRGTYKNYDVLRVMGPYMNRLSILLDSGQTRYCQVRSPWMIEYWFTR</sequence>
<dbReference type="EMBL" id="JAPFFK010000019">
    <property type="protein sequence ID" value="KAJ6686583.1"/>
    <property type="molecule type" value="Genomic_DNA"/>
</dbReference>
<evidence type="ECO:0000313" key="2">
    <source>
        <dbReference type="EMBL" id="KAJ6686583.1"/>
    </source>
</evidence>
<dbReference type="Proteomes" id="UP001151532">
    <property type="component" value="Chromosome 2"/>
</dbReference>
<comment type="caution">
    <text evidence="2">The sequence shown here is derived from an EMBL/GenBank/DDBJ whole genome shotgun (WGS) entry which is preliminary data.</text>
</comment>
<organism evidence="2 3">
    <name type="scientific">Salix purpurea</name>
    <name type="common">Purple osier willow</name>
    <dbReference type="NCBI Taxonomy" id="77065"/>
    <lineage>
        <taxon>Eukaryota</taxon>
        <taxon>Viridiplantae</taxon>
        <taxon>Streptophyta</taxon>
        <taxon>Embryophyta</taxon>
        <taxon>Tracheophyta</taxon>
        <taxon>Spermatophyta</taxon>
        <taxon>Magnoliopsida</taxon>
        <taxon>eudicotyledons</taxon>
        <taxon>Gunneridae</taxon>
        <taxon>Pentapetalae</taxon>
        <taxon>rosids</taxon>
        <taxon>fabids</taxon>
        <taxon>Malpighiales</taxon>
        <taxon>Salicaceae</taxon>
        <taxon>Saliceae</taxon>
        <taxon>Salix</taxon>
    </lineage>
</organism>
<name>A0A9Q0SRB8_SALPP</name>
<keyword evidence="3" id="KW-1185">Reference proteome</keyword>
<accession>A0A9Q0SRB8</accession>
<dbReference type="AlphaFoldDB" id="A0A9Q0SRB8"/>
<evidence type="ECO:0000313" key="3">
    <source>
        <dbReference type="Proteomes" id="UP001151532"/>
    </source>
</evidence>
<dbReference type="OrthoDB" id="968650at2759"/>
<gene>
    <name evidence="2" type="ORF">OIU79_016367</name>
</gene>